<dbReference type="AlphaFoldDB" id="D3J0I3"/>
<keyword evidence="1" id="KW-0496">Mitochondrion</keyword>
<geneLocation type="mitochondrion" evidence="1"/>
<reference evidence="1" key="2">
    <citation type="journal article" date="2010" name="Curr. Genet.">
        <title>The complete mitochondrial genome sequence of the hornwort Phaeoceros laevis: retention of many ancient pseudogenes and conservative evolution of mitochondrial genomes in hornworts.</title>
        <authorList>
            <person name="Xue J.Y."/>
            <person name="Liu Y."/>
            <person name="Li L."/>
            <person name="Wang B."/>
            <person name="Qiu Y.L."/>
        </authorList>
    </citation>
    <scope>NUCLEOTIDE SEQUENCE</scope>
</reference>
<proteinExistence type="predicted"/>
<gene>
    <name evidence="1" type="primary">ORF124_1</name>
    <name evidence="1" type="ORF">PhlaMp10</name>
</gene>
<dbReference type="RefSeq" id="YP_003412089.1">
    <property type="nucleotide sequence ID" value="NC_013765.1"/>
</dbReference>
<organism evidence="1">
    <name type="scientific">Phaeoceros laevis</name>
    <dbReference type="NCBI Taxonomy" id="37308"/>
    <lineage>
        <taxon>Eukaryota</taxon>
        <taxon>Viridiplantae</taxon>
        <taxon>Streptophyta</taxon>
        <taxon>Embryophyta</taxon>
        <taxon>Anthocerotophyta</taxon>
        <taxon>Anthocerotopsida</taxon>
        <taxon>Notothylidae</taxon>
        <taxon>Notothyladales</taxon>
        <taxon>Notothyladaceae</taxon>
        <taxon>Phaeoceros</taxon>
    </lineage>
</organism>
<dbReference type="GeneID" id="8746934"/>
<protein>
    <submittedName>
        <fullName evidence="1">Uncharacterized protein ORF124_1</fullName>
    </submittedName>
</protein>
<name>D3J0I3_9EMBR</name>
<accession>D3J0I3</accession>
<evidence type="ECO:0000313" key="1">
    <source>
        <dbReference type="EMBL" id="ACT75297.1"/>
    </source>
</evidence>
<sequence>MKNFGVIPYKYKLMGSSPRILPVSYGTSINFTKRFLRERIYAHLGNYLKDKGYAIIDIDLVSCFTSILLGLFPEELSLVREAVDNQGLWKYLEDEFHRNGKGDLFKKGPAREGMCILLFLRRRN</sequence>
<dbReference type="EMBL" id="GQ376531">
    <property type="protein sequence ID" value="ACT75297.1"/>
    <property type="molecule type" value="Genomic_DNA"/>
</dbReference>
<reference evidence="1" key="1">
    <citation type="submission" date="2009-07" db="EMBL/GenBank/DDBJ databases">
        <authorList>
            <person name="Xue J.-Y."/>
            <person name="Li L."/>
            <person name="Wang B."/>
            <person name="Liu Y."/>
            <person name="Qiu Y.-L."/>
        </authorList>
    </citation>
    <scope>NUCLEOTIDE SEQUENCE</scope>
</reference>